<dbReference type="RefSeq" id="WP_344007360.1">
    <property type="nucleotide sequence ID" value="NZ_BAAAGU010000093.1"/>
</dbReference>
<proteinExistence type="predicted"/>
<protein>
    <submittedName>
        <fullName evidence="1">Uncharacterized protein</fullName>
    </submittedName>
</protein>
<accession>A0ABN1HWJ1</accession>
<comment type="caution">
    <text evidence="1">The sequence shown here is derived from an EMBL/GenBank/DDBJ whole genome shotgun (WGS) entry which is preliminary data.</text>
</comment>
<evidence type="ECO:0000313" key="1">
    <source>
        <dbReference type="EMBL" id="GAA0670422.1"/>
    </source>
</evidence>
<dbReference type="Proteomes" id="UP001500724">
    <property type="component" value="Unassembled WGS sequence"/>
</dbReference>
<name>A0ABN1HWJ1_9ACTN</name>
<sequence>MTTTELPPLPPRPVVTYTRHNCERNHRTFSALAKCIWPDAIWIAGYTPGQFATVSYCFWEGPTVMQWATEEDARRGIAFIDRGGCSHSCAHDHRIVRMVLP</sequence>
<gene>
    <name evidence="1" type="ORF">GCM10009535_57770</name>
</gene>
<organism evidence="1 2">
    <name type="scientific">Streptomyces thermocarboxydovorans</name>
    <dbReference type="NCBI Taxonomy" id="59298"/>
    <lineage>
        <taxon>Bacteria</taxon>
        <taxon>Bacillati</taxon>
        <taxon>Actinomycetota</taxon>
        <taxon>Actinomycetes</taxon>
        <taxon>Kitasatosporales</taxon>
        <taxon>Streptomycetaceae</taxon>
        <taxon>Streptomyces</taxon>
    </lineage>
</organism>
<keyword evidence="2" id="KW-1185">Reference proteome</keyword>
<evidence type="ECO:0000313" key="2">
    <source>
        <dbReference type="Proteomes" id="UP001500724"/>
    </source>
</evidence>
<reference evidence="1 2" key="1">
    <citation type="journal article" date="2019" name="Int. J. Syst. Evol. Microbiol.">
        <title>The Global Catalogue of Microorganisms (GCM) 10K type strain sequencing project: providing services to taxonomists for standard genome sequencing and annotation.</title>
        <authorList>
            <consortium name="The Broad Institute Genomics Platform"/>
            <consortium name="The Broad Institute Genome Sequencing Center for Infectious Disease"/>
            <person name="Wu L."/>
            <person name="Ma J."/>
        </authorList>
    </citation>
    <scope>NUCLEOTIDE SEQUENCE [LARGE SCALE GENOMIC DNA]</scope>
    <source>
        <strain evidence="1 2">JCM 10367</strain>
    </source>
</reference>
<dbReference type="EMBL" id="BAAAGU010000093">
    <property type="protein sequence ID" value="GAA0670422.1"/>
    <property type="molecule type" value="Genomic_DNA"/>
</dbReference>